<evidence type="ECO:0000313" key="3">
    <source>
        <dbReference type="Proteomes" id="UP001219525"/>
    </source>
</evidence>
<evidence type="ECO:0000256" key="1">
    <source>
        <dbReference type="SAM" id="MobiDB-lite"/>
    </source>
</evidence>
<dbReference type="Proteomes" id="UP001219525">
    <property type="component" value="Unassembled WGS sequence"/>
</dbReference>
<feature type="region of interest" description="Disordered" evidence="1">
    <location>
        <begin position="147"/>
        <end position="197"/>
    </location>
</feature>
<keyword evidence="3" id="KW-1185">Reference proteome</keyword>
<accession>A0AAD6YFD0</accession>
<comment type="caution">
    <text evidence="2">The sequence shown here is derived from an EMBL/GenBank/DDBJ whole genome shotgun (WGS) entry which is preliminary data.</text>
</comment>
<feature type="compositionally biased region" description="Polar residues" evidence="1">
    <location>
        <begin position="179"/>
        <end position="190"/>
    </location>
</feature>
<sequence length="252" mass="27135">MEISTDHRLRKFEPAHKTCRRRGILEPGWATTQIINGMAGWLAQTSSLIDINSEAYTMMPSLGVFASATAVGRIDGRRRRNRLFQNLSVVSANGMARMGIGIKDHTGLMERNGSRGSGHVLAKAECSFIAGLKGECCNTRAARSMDDAAGRTTTRHIFGNSARPAPKTRQNPGAYPSADLQSSARGQMASQPLVRQAAQAPAINPGCARGPCSDQALWPRLRRCYTGLNFRPTSAHGLGSSDGAGWDQVLLQ</sequence>
<proteinExistence type="predicted"/>
<reference evidence="2" key="1">
    <citation type="submission" date="2023-03" db="EMBL/GenBank/DDBJ databases">
        <title>Massive genome expansion in bonnet fungi (Mycena s.s.) driven by repeated elements and novel gene families across ecological guilds.</title>
        <authorList>
            <consortium name="Lawrence Berkeley National Laboratory"/>
            <person name="Harder C.B."/>
            <person name="Miyauchi S."/>
            <person name="Viragh M."/>
            <person name="Kuo A."/>
            <person name="Thoen E."/>
            <person name="Andreopoulos B."/>
            <person name="Lu D."/>
            <person name="Skrede I."/>
            <person name="Drula E."/>
            <person name="Henrissat B."/>
            <person name="Morin E."/>
            <person name="Kohler A."/>
            <person name="Barry K."/>
            <person name="LaButti K."/>
            <person name="Morin E."/>
            <person name="Salamov A."/>
            <person name="Lipzen A."/>
            <person name="Mereny Z."/>
            <person name="Hegedus B."/>
            <person name="Baldrian P."/>
            <person name="Stursova M."/>
            <person name="Weitz H."/>
            <person name="Taylor A."/>
            <person name="Grigoriev I.V."/>
            <person name="Nagy L.G."/>
            <person name="Martin F."/>
            <person name="Kauserud H."/>
        </authorList>
    </citation>
    <scope>NUCLEOTIDE SEQUENCE</scope>
    <source>
        <strain evidence="2">9144</strain>
    </source>
</reference>
<organism evidence="2 3">
    <name type="scientific">Mycena pura</name>
    <dbReference type="NCBI Taxonomy" id="153505"/>
    <lineage>
        <taxon>Eukaryota</taxon>
        <taxon>Fungi</taxon>
        <taxon>Dikarya</taxon>
        <taxon>Basidiomycota</taxon>
        <taxon>Agaricomycotina</taxon>
        <taxon>Agaricomycetes</taxon>
        <taxon>Agaricomycetidae</taxon>
        <taxon>Agaricales</taxon>
        <taxon>Marasmiineae</taxon>
        <taxon>Mycenaceae</taxon>
        <taxon>Mycena</taxon>
    </lineage>
</organism>
<dbReference type="EMBL" id="JARJCW010000012">
    <property type="protein sequence ID" value="KAJ7218404.1"/>
    <property type="molecule type" value="Genomic_DNA"/>
</dbReference>
<gene>
    <name evidence="2" type="ORF">GGX14DRAFT_390178</name>
</gene>
<evidence type="ECO:0000313" key="2">
    <source>
        <dbReference type="EMBL" id="KAJ7218404.1"/>
    </source>
</evidence>
<name>A0AAD6YFD0_9AGAR</name>
<dbReference type="AlphaFoldDB" id="A0AAD6YFD0"/>
<protein>
    <submittedName>
        <fullName evidence="2">Uncharacterized protein</fullName>
    </submittedName>
</protein>